<proteinExistence type="predicted"/>
<name>A0A8H6QGW6_9EURO</name>
<dbReference type="AlphaFoldDB" id="A0A8H6QGW6"/>
<reference evidence="2" key="1">
    <citation type="submission" date="2020-06" db="EMBL/GenBank/DDBJ databases">
        <title>Draft genome sequences of strains closely related to Aspergillus parafelis and Aspergillus hiratsukae.</title>
        <authorList>
            <person name="Dos Santos R.A.C."/>
            <person name="Rivero-Menendez O."/>
            <person name="Steenwyk J.L."/>
            <person name="Mead M.E."/>
            <person name="Goldman G.H."/>
            <person name="Alastruey-Izquierdo A."/>
            <person name="Rokas A."/>
        </authorList>
    </citation>
    <scope>NUCLEOTIDE SEQUENCE</scope>
    <source>
        <strain evidence="2">CNM-CM6106</strain>
    </source>
</reference>
<evidence type="ECO:0000313" key="3">
    <source>
        <dbReference type="Proteomes" id="UP000662466"/>
    </source>
</evidence>
<accession>A0A8H6QGW6</accession>
<comment type="caution">
    <text evidence="2">The sequence shown here is derived from an EMBL/GenBank/DDBJ whole genome shotgun (WGS) entry which is preliminary data.</text>
</comment>
<dbReference type="Proteomes" id="UP000662466">
    <property type="component" value="Unassembled WGS sequence"/>
</dbReference>
<sequence>MSSVTGVCRPPATATPVSSRSAPVTSGQTGSAPAFPAVALPEARQVVAADYARRATHPRVVDLAREAVTDAAWAF</sequence>
<gene>
    <name evidence="2" type="ORF">CNMCM6106_006133</name>
</gene>
<dbReference type="EMBL" id="JACBAF010001911">
    <property type="protein sequence ID" value="KAF7171726.1"/>
    <property type="molecule type" value="Genomic_DNA"/>
</dbReference>
<evidence type="ECO:0000313" key="2">
    <source>
        <dbReference type="EMBL" id="KAF7171726.1"/>
    </source>
</evidence>
<organism evidence="2 3">
    <name type="scientific">Aspergillus hiratsukae</name>
    <dbReference type="NCBI Taxonomy" id="1194566"/>
    <lineage>
        <taxon>Eukaryota</taxon>
        <taxon>Fungi</taxon>
        <taxon>Dikarya</taxon>
        <taxon>Ascomycota</taxon>
        <taxon>Pezizomycotina</taxon>
        <taxon>Eurotiomycetes</taxon>
        <taxon>Eurotiomycetidae</taxon>
        <taxon>Eurotiales</taxon>
        <taxon>Aspergillaceae</taxon>
        <taxon>Aspergillus</taxon>
        <taxon>Aspergillus subgen. Fumigati</taxon>
    </lineage>
</organism>
<feature type="compositionally biased region" description="Polar residues" evidence="1">
    <location>
        <begin position="15"/>
        <end position="31"/>
    </location>
</feature>
<protein>
    <submittedName>
        <fullName evidence="2">Uncharacterized protein</fullName>
    </submittedName>
</protein>
<feature type="region of interest" description="Disordered" evidence="1">
    <location>
        <begin position="1"/>
        <end position="34"/>
    </location>
</feature>
<evidence type="ECO:0000256" key="1">
    <source>
        <dbReference type="SAM" id="MobiDB-lite"/>
    </source>
</evidence>